<dbReference type="InterPro" id="IPR000594">
    <property type="entry name" value="ThiF_NAD_FAD-bd"/>
</dbReference>
<dbReference type="NCBIfam" id="TIGR03882">
    <property type="entry name" value="cyclo_dehyd_2"/>
    <property type="match status" value="1"/>
</dbReference>
<dbReference type="Pfam" id="PF00899">
    <property type="entry name" value="ThiF"/>
    <property type="match status" value="1"/>
</dbReference>
<evidence type="ECO:0000313" key="2">
    <source>
        <dbReference type="EMBL" id="AUX35409.1"/>
    </source>
</evidence>
<accession>A0A4P2QXZ1</accession>
<dbReference type="SUPFAM" id="SSF69572">
    <property type="entry name" value="Activating enzymes of the ubiquitin-like proteins"/>
    <property type="match status" value="1"/>
</dbReference>
<organism evidence="2 3">
    <name type="scientific">Sorangium cellulosum</name>
    <name type="common">Polyangium cellulosum</name>
    <dbReference type="NCBI Taxonomy" id="56"/>
    <lineage>
        <taxon>Bacteria</taxon>
        <taxon>Pseudomonadati</taxon>
        <taxon>Myxococcota</taxon>
        <taxon>Polyangia</taxon>
        <taxon>Polyangiales</taxon>
        <taxon>Polyangiaceae</taxon>
        <taxon>Sorangium</taxon>
    </lineage>
</organism>
<dbReference type="GO" id="GO:0008641">
    <property type="term" value="F:ubiquitin-like modifier activating enzyme activity"/>
    <property type="evidence" value="ECO:0007669"/>
    <property type="project" value="InterPro"/>
</dbReference>
<name>A0A4P2QXZ1_SORCE</name>
<protein>
    <recommendedName>
        <fullName evidence="1">THIF-type NAD/FAD binding fold domain-containing protein</fullName>
    </recommendedName>
</protein>
<dbReference type="InterPro" id="IPR035985">
    <property type="entry name" value="Ubiquitin-activating_enz"/>
</dbReference>
<reference evidence="2 3" key="1">
    <citation type="submission" date="2015-09" db="EMBL/GenBank/DDBJ databases">
        <title>Sorangium comparison.</title>
        <authorList>
            <person name="Zaburannyi N."/>
            <person name="Bunk B."/>
            <person name="Overmann J."/>
            <person name="Mueller R."/>
        </authorList>
    </citation>
    <scope>NUCLEOTIDE SEQUENCE [LARGE SCALE GENOMIC DNA]</scope>
    <source>
        <strain evidence="2 3">So ce836</strain>
    </source>
</reference>
<dbReference type="Gene3D" id="3.40.50.720">
    <property type="entry name" value="NAD(P)-binding Rossmann-like Domain"/>
    <property type="match status" value="2"/>
</dbReference>
<dbReference type="EMBL" id="CP012672">
    <property type="protein sequence ID" value="AUX35409.1"/>
    <property type="molecule type" value="Genomic_DNA"/>
</dbReference>
<evidence type="ECO:0000313" key="3">
    <source>
        <dbReference type="Proteomes" id="UP000295497"/>
    </source>
</evidence>
<feature type="domain" description="THIF-type NAD/FAD binding fold" evidence="1">
    <location>
        <begin position="105"/>
        <end position="336"/>
    </location>
</feature>
<evidence type="ECO:0000259" key="1">
    <source>
        <dbReference type="Pfam" id="PF00899"/>
    </source>
</evidence>
<gene>
    <name evidence="2" type="ORF">SOCE836_076010</name>
</gene>
<dbReference type="AlphaFoldDB" id="A0A4P2QXZ1"/>
<dbReference type="InterPro" id="IPR022291">
    <property type="entry name" value="Bacteriocin_synth_cyclodeHase"/>
</dbReference>
<proteinExistence type="predicted"/>
<dbReference type="Gene3D" id="3.90.930.60">
    <property type="match status" value="1"/>
</dbReference>
<sequence length="350" mass="36772">MSRIRLSRSASITPTDAGIILRSDLGTFQLTGADVSAFLERVAPLLDGSRDREAIVEALADYSGHSVLALLDLLAARGLIEPAPDAAEPPERERLRGQLEFLRRWTSAPEQAAQRLAAARVLVVGLEPWGAAAALALAAAGISALRLIDEGDVAVGPRDAAVLPARGQAALDARGQAARGALAALIRERAPRCRVDESPAAALLSDDLLAPEDRPHLLVAAVRGDDAELLERVARFGHRARIVSLFSDLVGATAVLGPLVFPGETACRVCATADALNPPPAAGPRGEPALQAGAMAQLLGQLVALESLKVLSAYTPSRLGGRLLIQDLSTFETSYRTLVRLPWCRVCGEA</sequence>
<dbReference type="Proteomes" id="UP000295497">
    <property type="component" value="Chromosome"/>
</dbReference>
<dbReference type="RefSeq" id="WP_129578437.1">
    <property type="nucleotide sequence ID" value="NZ_CP012672.1"/>
</dbReference>